<evidence type="ECO:0000256" key="1">
    <source>
        <dbReference type="ARBA" id="ARBA00001946"/>
    </source>
</evidence>
<reference evidence="15" key="1">
    <citation type="journal article" date="2020" name="Fungal Divers.">
        <title>Resolving the Mortierellaceae phylogeny through synthesis of multi-gene phylogenetics and phylogenomics.</title>
        <authorList>
            <person name="Vandepol N."/>
            <person name="Liber J."/>
            <person name="Desiro A."/>
            <person name="Na H."/>
            <person name="Kennedy M."/>
            <person name="Barry K."/>
            <person name="Grigoriev I.V."/>
            <person name="Miller A.N."/>
            <person name="O'Donnell K."/>
            <person name="Stajich J.E."/>
            <person name="Bonito G."/>
        </authorList>
    </citation>
    <scope>NUCLEOTIDE SEQUENCE</scope>
    <source>
        <strain evidence="15">NVP60</strain>
    </source>
</reference>
<dbReference type="InterPro" id="IPR020821">
    <property type="entry name" value="ENPP1-3/EXOG-like_nuc-like"/>
</dbReference>
<dbReference type="GO" id="GO:0005743">
    <property type="term" value="C:mitochondrial inner membrane"/>
    <property type="evidence" value="ECO:0007669"/>
    <property type="project" value="TreeGrafter"/>
</dbReference>
<evidence type="ECO:0000256" key="10">
    <source>
        <dbReference type="RuleBase" id="RU366055"/>
    </source>
</evidence>
<dbReference type="PROSITE" id="PS01070">
    <property type="entry name" value="NUCLEASE_NON_SPEC"/>
    <property type="match status" value="1"/>
</dbReference>
<dbReference type="PANTHER" id="PTHR13966:SF5">
    <property type="entry name" value="ENDONUCLEASE G, MITOCHONDRIAL"/>
    <property type="match status" value="1"/>
</dbReference>
<evidence type="ECO:0000256" key="6">
    <source>
        <dbReference type="ARBA" id="ARBA00022801"/>
    </source>
</evidence>
<dbReference type="OrthoDB" id="5418055at2759"/>
<name>A0A9P6QTL5_9FUNG</name>
<keyword evidence="3 10" id="KW-0540">Nuclease</keyword>
<sequence length="200" mass="21593">MVVRNIAVFTGGAVIGAVAMTTYFKSKEAPKPVAVTAQSQLPTVPTPTPTPIPTLPPVPSKPAPITPPPVVARPPPPTSVGNSRKIMPHGFPGPLNDVFMREGYVASYNRQFRHPNWVAEHITAETLKPAEGVGRGNSTFKEDPTVPDLYKARLSDYLRSGYDRGHMAPAADCKNSQNAMDETFYLSNIAPQVGEGFNRD</sequence>
<evidence type="ECO:0000256" key="8">
    <source>
        <dbReference type="PIRSR" id="PIRSR640255-1"/>
    </source>
</evidence>
<feature type="domain" description="ENPP1-3/EXOG-like endonuclease/phosphodiesterase" evidence="13">
    <location>
        <begin position="101"/>
        <end position="200"/>
    </location>
</feature>
<keyword evidence="12" id="KW-0812">Transmembrane</keyword>
<dbReference type="InterPro" id="IPR044929">
    <property type="entry name" value="DNA/RNA_non-sp_Endonuclease_sf"/>
</dbReference>
<keyword evidence="4 9" id="KW-0479">Metal-binding</keyword>
<dbReference type="EC" id="3.1.30.-" evidence="10"/>
<comment type="caution">
    <text evidence="15">The sequence shown here is derived from an EMBL/GenBank/DDBJ whole genome shotgun (WGS) entry which is preliminary data.</text>
</comment>
<dbReference type="GO" id="GO:0000014">
    <property type="term" value="F:single-stranded DNA endodeoxyribonuclease activity"/>
    <property type="evidence" value="ECO:0007669"/>
    <property type="project" value="TreeGrafter"/>
</dbReference>
<evidence type="ECO:0000256" key="11">
    <source>
        <dbReference type="SAM" id="MobiDB-lite"/>
    </source>
</evidence>
<dbReference type="InterPro" id="IPR044925">
    <property type="entry name" value="His-Me_finger_sf"/>
</dbReference>
<dbReference type="GO" id="GO:0006309">
    <property type="term" value="P:apoptotic DNA fragmentation"/>
    <property type="evidence" value="ECO:0007669"/>
    <property type="project" value="TreeGrafter"/>
</dbReference>
<keyword evidence="12" id="KW-0472">Membrane</keyword>
<comment type="cofactor">
    <cofactor evidence="1 10">
        <name>Mg(2+)</name>
        <dbReference type="ChEBI" id="CHEBI:18420"/>
    </cofactor>
</comment>
<proteinExistence type="inferred from homology"/>
<dbReference type="Gene3D" id="3.40.570.10">
    <property type="entry name" value="Extracellular Endonuclease, subunit A"/>
    <property type="match status" value="1"/>
</dbReference>
<dbReference type="GO" id="GO:0005634">
    <property type="term" value="C:nucleus"/>
    <property type="evidence" value="ECO:0007669"/>
    <property type="project" value="TreeGrafter"/>
</dbReference>
<feature type="binding site" evidence="9">
    <location>
        <position position="198"/>
    </location>
    <ligand>
        <name>Mg(2+)</name>
        <dbReference type="ChEBI" id="CHEBI:18420"/>
        <note>catalytic</note>
    </ligand>
</feature>
<feature type="active site" description="Proton acceptor" evidence="8">
    <location>
        <position position="166"/>
    </location>
</feature>
<evidence type="ECO:0000259" key="13">
    <source>
        <dbReference type="SMART" id="SM00477"/>
    </source>
</evidence>
<evidence type="ECO:0000256" key="7">
    <source>
        <dbReference type="ARBA" id="ARBA00022842"/>
    </source>
</evidence>
<dbReference type="GO" id="GO:0046872">
    <property type="term" value="F:metal ion binding"/>
    <property type="evidence" value="ECO:0007669"/>
    <property type="project" value="UniProtKB-KW"/>
</dbReference>
<keyword evidence="5 10" id="KW-0255">Endonuclease</keyword>
<dbReference type="InterPro" id="IPR001604">
    <property type="entry name" value="Endo_G_ENPP1-like_dom"/>
</dbReference>
<protein>
    <recommendedName>
        <fullName evidence="10">Endonuclease</fullName>
        <ecNumber evidence="10">3.1.30.-</ecNumber>
    </recommendedName>
</protein>
<keyword evidence="12" id="KW-1133">Transmembrane helix</keyword>
<evidence type="ECO:0000313" key="16">
    <source>
        <dbReference type="Proteomes" id="UP000823405"/>
    </source>
</evidence>
<gene>
    <name evidence="15" type="primary">NUC1</name>
    <name evidence="15" type="ORF">BGZ97_004906</name>
</gene>
<evidence type="ECO:0000256" key="5">
    <source>
        <dbReference type="ARBA" id="ARBA00022759"/>
    </source>
</evidence>
<feature type="domain" description="DNA/RNA non-specific endonuclease/pyrophosphatase/phosphodiesterase" evidence="14">
    <location>
        <begin position="100"/>
        <end position="200"/>
    </location>
</feature>
<evidence type="ECO:0000259" key="14">
    <source>
        <dbReference type="SMART" id="SM00892"/>
    </source>
</evidence>
<evidence type="ECO:0000256" key="12">
    <source>
        <dbReference type="SAM" id="Phobius"/>
    </source>
</evidence>
<dbReference type="SMART" id="SM00892">
    <property type="entry name" value="Endonuclease_NS"/>
    <property type="match status" value="1"/>
</dbReference>
<dbReference type="InterPro" id="IPR040255">
    <property type="entry name" value="Non-specific_endonuclease"/>
</dbReference>
<comment type="similarity">
    <text evidence="2 10">Belongs to the DNA/RNA non-specific endonuclease family.</text>
</comment>
<feature type="transmembrane region" description="Helical" evidence="12">
    <location>
        <begin position="6"/>
        <end position="24"/>
    </location>
</feature>
<dbReference type="GO" id="GO:0004521">
    <property type="term" value="F:RNA endonuclease activity"/>
    <property type="evidence" value="ECO:0007669"/>
    <property type="project" value="TreeGrafter"/>
</dbReference>
<feature type="region of interest" description="Disordered" evidence="11">
    <location>
        <begin position="40"/>
        <end position="64"/>
    </location>
</feature>
<dbReference type="GO" id="GO:0003676">
    <property type="term" value="F:nucleic acid binding"/>
    <property type="evidence" value="ECO:0007669"/>
    <property type="project" value="InterPro"/>
</dbReference>
<feature type="compositionally biased region" description="Pro residues" evidence="11">
    <location>
        <begin position="44"/>
        <end position="64"/>
    </location>
</feature>
<evidence type="ECO:0000256" key="2">
    <source>
        <dbReference type="ARBA" id="ARBA00010052"/>
    </source>
</evidence>
<dbReference type="SUPFAM" id="SSF54060">
    <property type="entry name" value="His-Me finger endonucleases"/>
    <property type="match status" value="1"/>
</dbReference>
<dbReference type="AlphaFoldDB" id="A0A9P6QTL5"/>
<dbReference type="PANTHER" id="PTHR13966">
    <property type="entry name" value="ENDONUCLEASE RELATED"/>
    <property type="match status" value="1"/>
</dbReference>
<feature type="non-terminal residue" evidence="15">
    <location>
        <position position="1"/>
    </location>
</feature>
<keyword evidence="7" id="KW-0460">Magnesium</keyword>
<keyword evidence="16" id="KW-1185">Reference proteome</keyword>
<dbReference type="EMBL" id="JAAAIN010002267">
    <property type="protein sequence ID" value="KAG0295073.1"/>
    <property type="molecule type" value="Genomic_DNA"/>
</dbReference>
<evidence type="ECO:0000256" key="3">
    <source>
        <dbReference type="ARBA" id="ARBA00022722"/>
    </source>
</evidence>
<evidence type="ECO:0000256" key="9">
    <source>
        <dbReference type="PIRSR" id="PIRSR640255-2"/>
    </source>
</evidence>
<keyword evidence="6 10" id="KW-0378">Hydrolase</keyword>
<accession>A0A9P6QTL5</accession>
<organism evidence="15 16">
    <name type="scientific">Linnemannia gamsii</name>
    <dbReference type="NCBI Taxonomy" id="64522"/>
    <lineage>
        <taxon>Eukaryota</taxon>
        <taxon>Fungi</taxon>
        <taxon>Fungi incertae sedis</taxon>
        <taxon>Mucoromycota</taxon>
        <taxon>Mortierellomycotina</taxon>
        <taxon>Mortierellomycetes</taxon>
        <taxon>Mortierellales</taxon>
        <taxon>Mortierellaceae</taxon>
        <taxon>Linnemannia</taxon>
    </lineage>
</organism>
<dbReference type="InterPro" id="IPR018524">
    <property type="entry name" value="DNA/RNA_endonuclease_AS"/>
</dbReference>
<evidence type="ECO:0000313" key="15">
    <source>
        <dbReference type="EMBL" id="KAG0295073.1"/>
    </source>
</evidence>
<dbReference type="Pfam" id="PF01223">
    <property type="entry name" value="Endonuclease_NS"/>
    <property type="match status" value="1"/>
</dbReference>
<dbReference type="Proteomes" id="UP000823405">
    <property type="component" value="Unassembled WGS sequence"/>
</dbReference>
<dbReference type="SMART" id="SM00477">
    <property type="entry name" value="NUC"/>
    <property type="match status" value="1"/>
</dbReference>
<evidence type="ECO:0000256" key="4">
    <source>
        <dbReference type="ARBA" id="ARBA00022723"/>
    </source>
</evidence>